<dbReference type="AlphaFoldDB" id="A0A7J7KB93"/>
<evidence type="ECO:0000313" key="1">
    <source>
        <dbReference type="EMBL" id="KAF6035475.1"/>
    </source>
</evidence>
<comment type="caution">
    <text evidence="1">The sequence shown here is derived from an EMBL/GenBank/DDBJ whole genome shotgun (WGS) entry which is preliminary data.</text>
</comment>
<keyword evidence="2" id="KW-1185">Reference proteome</keyword>
<organism evidence="1 2">
    <name type="scientific">Bugula neritina</name>
    <name type="common">Brown bryozoan</name>
    <name type="synonym">Sertularia neritina</name>
    <dbReference type="NCBI Taxonomy" id="10212"/>
    <lineage>
        <taxon>Eukaryota</taxon>
        <taxon>Metazoa</taxon>
        <taxon>Spiralia</taxon>
        <taxon>Lophotrochozoa</taxon>
        <taxon>Bryozoa</taxon>
        <taxon>Gymnolaemata</taxon>
        <taxon>Cheilostomatida</taxon>
        <taxon>Flustrina</taxon>
        <taxon>Buguloidea</taxon>
        <taxon>Bugulidae</taxon>
        <taxon>Bugula</taxon>
    </lineage>
</organism>
<dbReference type="InterPro" id="IPR021475">
    <property type="entry name" value="Pants/Emi1-like"/>
</dbReference>
<sequence length="87" mass="10430">MTAVLDSWMVRPCVVYEEEYKECNSVSGKFHQRYVHGETLDCSKWYNDWKSCQKYTTTKDPKYLFVKYESNDSELVKSLYKSRCTIM</sequence>
<dbReference type="Proteomes" id="UP000593567">
    <property type="component" value="Unassembled WGS sequence"/>
</dbReference>
<protein>
    <submittedName>
        <fullName evidence="1">Uncharacterized protein</fullName>
    </submittedName>
</protein>
<reference evidence="1" key="1">
    <citation type="submission" date="2020-06" db="EMBL/GenBank/DDBJ databases">
        <title>Draft genome of Bugula neritina, a colonial animal packing powerful symbionts and potential medicines.</title>
        <authorList>
            <person name="Rayko M."/>
        </authorList>
    </citation>
    <scope>NUCLEOTIDE SEQUENCE [LARGE SCALE GENOMIC DNA]</scope>
    <source>
        <strain evidence="1">Kwan_BN1</strain>
    </source>
</reference>
<accession>A0A7J7KB93</accession>
<name>A0A7J7KB93_BUGNE</name>
<dbReference type="EMBL" id="VXIV02000872">
    <property type="protein sequence ID" value="KAF6035475.1"/>
    <property type="molecule type" value="Genomic_DNA"/>
</dbReference>
<dbReference type="OrthoDB" id="5946508at2759"/>
<proteinExistence type="predicted"/>
<gene>
    <name evidence="1" type="ORF">EB796_006214</name>
</gene>
<dbReference type="Pfam" id="PF11326">
    <property type="entry name" value="PANTS-like"/>
    <property type="match status" value="1"/>
</dbReference>
<evidence type="ECO:0000313" key="2">
    <source>
        <dbReference type="Proteomes" id="UP000593567"/>
    </source>
</evidence>